<dbReference type="RefSeq" id="WP_169455203.1">
    <property type="nucleotide sequence ID" value="NZ_CP051774.1"/>
</dbReference>
<keyword evidence="2" id="KW-1185">Reference proteome</keyword>
<name>A0A858RLC4_9BACT</name>
<proteinExistence type="predicted"/>
<gene>
    <name evidence="1" type="ORF">HHL09_13760</name>
</gene>
<accession>A0A858RLC4</accession>
<dbReference type="InterPro" id="IPR036909">
    <property type="entry name" value="Cyt_c-like_dom_sf"/>
</dbReference>
<sequence length="98" mass="11248">MKRFFPLILLAPLLTLAVEKKIELPVEPMKFKEGKGSELANAYCYTCHSVEYIATQPPMPRKFWEAAVLKMRDKFGAPIPEESVQPLIDYLTENYGKK</sequence>
<dbReference type="EMBL" id="CP051774">
    <property type="protein sequence ID" value="QJE96803.1"/>
    <property type="molecule type" value="Genomic_DNA"/>
</dbReference>
<dbReference type="Gene3D" id="1.10.760.10">
    <property type="entry name" value="Cytochrome c-like domain"/>
    <property type="match status" value="1"/>
</dbReference>
<dbReference type="SUPFAM" id="SSF46626">
    <property type="entry name" value="Cytochrome c"/>
    <property type="match status" value="1"/>
</dbReference>
<dbReference type="KEGG" id="luo:HHL09_13760"/>
<protein>
    <submittedName>
        <fullName evidence="1">Cytochrome c</fullName>
    </submittedName>
</protein>
<organism evidence="1 2">
    <name type="scientific">Luteolibacter luteus</name>
    <dbReference type="NCBI Taxonomy" id="2728835"/>
    <lineage>
        <taxon>Bacteria</taxon>
        <taxon>Pseudomonadati</taxon>
        <taxon>Verrucomicrobiota</taxon>
        <taxon>Verrucomicrobiia</taxon>
        <taxon>Verrucomicrobiales</taxon>
        <taxon>Verrucomicrobiaceae</taxon>
        <taxon>Luteolibacter</taxon>
    </lineage>
</organism>
<evidence type="ECO:0000313" key="2">
    <source>
        <dbReference type="Proteomes" id="UP000501812"/>
    </source>
</evidence>
<dbReference type="GO" id="GO:0020037">
    <property type="term" value="F:heme binding"/>
    <property type="evidence" value="ECO:0007669"/>
    <property type="project" value="InterPro"/>
</dbReference>
<evidence type="ECO:0000313" key="1">
    <source>
        <dbReference type="EMBL" id="QJE96803.1"/>
    </source>
</evidence>
<dbReference type="AlphaFoldDB" id="A0A858RLC4"/>
<dbReference type="Proteomes" id="UP000501812">
    <property type="component" value="Chromosome"/>
</dbReference>
<reference evidence="1 2" key="1">
    <citation type="submission" date="2020-04" db="EMBL/GenBank/DDBJ databases">
        <title>Luteolibacter sp. G-1-1-1 isolated from soil.</title>
        <authorList>
            <person name="Dahal R.H."/>
        </authorList>
    </citation>
    <scope>NUCLEOTIDE SEQUENCE [LARGE SCALE GENOMIC DNA]</scope>
    <source>
        <strain evidence="1 2">G-1-1-1</strain>
    </source>
</reference>
<dbReference type="GO" id="GO:0009055">
    <property type="term" value="F:electron transfer activity"/>
    <property type="evidence" value="ECO:0007669"/>
    <property type="project" value="InterPro"/>
</dbReference>